<gene>
    <name evidence="5" type="ORF">MOZ60_11275</name>
</gene>
<evidence type="ECO:0000256" key="2">
    <source>
        <dbReference type="ARBA" id="ARBA00023125"/>
    </source>
</evidence>
<dbReference type="Pfam" id="PF00589">
    <property type="entry name" value="Phage_integrase"/>
    <property type="match status" value="1"/>
</dbReference>
<name>A0AB35U474_9FIRM</name>
<dbReference type="PANTHER" id="PTHR30349">
    <property type="entry name" value="PHAGE INTEGRASE-RELATED"/>
    <property type="match status" value="1"/>
</dbReference>
<evidence type="ECO:0000313" key="6">
    <source>
        <dbReference type="Proteomes" id="UP001286174"/>
    </source>
</evidence>
<dbReference type="Proteomes" id="UP001286174">
    <property type="component" value="Unassembled WGS sequence"/>
</dbReference>
<feature type="domain" description="Tyr recombinase" evidence="4">
    <location>
        <begin position="108"/>
        <end position="315"/>
    </location>
</feature>
<evidence type="ECO:0000256" key="1">
    <source>
        <dbReference type="ARBA" id="ARBA00008857"/>
    </source>
</evidence>
<dbReference type="PROSITE" id="PS51898">
    <property type="entry name" value="TYR_RECOMBINASE"/>
    <property type="match status" value="1"/>
</dbReference>
<keyword evidence="6" id="KW-1185">Reference proteome</keyword>
<dbReference type="GO" id="GO:0003677">
    <property type="term" value="F:DNA binding"/>
    <property type="evidence" value="ECO:0007669"/>
    <property type="project" value="UniProtKB-KW"/>
</dbReference>
<accession>A0AB35U474</accession>
<dbReference type="Gene3D" id="1.10.443.10">
    <property type="entry name" value="Intergrase catalytic core"/>
    <property type="match status" value="1"/>
</dbReference>
<dbReference type="InterPro" id="IPR013762">
    <property type="entry name" value="Integrase-like_cat_sf"/>
</dbReference>
<dbReference type="InterPro" id="IPR002104">
    <property type="entry name" value="Integrase_catalytic"/>
</dbReference>
<dbReference type="GO" id="GO:0015074">
    <property type="term" value="P:DNA integration"/>
    <property type="evidence" value="ECO:0007669"/>
    <property type="project" value="InterPro"/>
</dbReference>
<dbReference type="PANTHER" id="PTHR30349:SF41">
    <property type="entry name" value="INTEGRASE_RECOMBINASE PROTEIN MJ0367-RELATED"/>
    <property type="match status" value="1"/>
</dbReference>
<evidence type="ECO:0000313" key="5">
    <source>
        <dbReference type="EMBL" id="MDX8420657.1"/>
    </source>
</evidence>
<evidence type="ECO:0000259" key="4">
    <source>
        <dbReference type="PROSITE" id="PS51898"/>
    </source>
</evidence>
<reference evidence="5 6" key="1">
    <citation type="submission" date="2022-03" db="EMBL/GenBank/DDBJ databases">
        <title>Novel taxa within the pig intestine.</title>
        <authorList>
            <person name="Wylensek D."/>
            <person name="Bishof K."/>
            <person name="Afrizal A."/>
            <person name="Clavel T."/>
        </authorList>
    </citation>
    <scope>NUCLEOTIDE SEQUENCE [LARGE SCALE GENOMIC DNA]</scope>
    <source>
        <strain evidence="5 6">CLA-KB-P133</strain>
    </source>
</reference>
<dbReference type="GO" id="GO:0006310">
    <property type="term" value="P:DNA recombination"/>
    <property type="evidence" value="ECO:0007669"/>
    <property type="project" value="UniProtKB-KW"/>
</dbReference>
<dbReference type="AlphaFoldDB" id="A0AB35U474"/>
<dbReference type="InterPro" id="IPR011010">
    <property type="entry name" value="DNA_brk_join_enz"/>
</dbReference>
<sequence>MKTEKTVFSSIFRKEIQSYLDQIQSAYSKSWYEHNRSVLKNFDFYLSSIQLKGKTITEPIVTEWIRGLHGSNRTIAQYIMISRKFLGYLLADGDIVYIPLQPYEKRSYIPYIFSDDEIERIFTNADLLKNSDHTRKNKKIHIQIAMILRILYGCGLRVGETVALKVSDVDFDTGVITLKEAKNRKQRLVPMHETLTPILKQYCAAMGILHIPTAYLFQTINHEEHITVKNAKYKFDDLLNSSNIRMPDRKFHERGPCLHCLRHIFAIKSFANLEAIGMPLNDIIPYISVYLGHENFKATEQYLKFSPDLFPEELDKFADFTSDIIPEEIYE</sequence>
<organism evidence="5 6">
    <name type="scientific">Grylomicrobium aquisgranensis</name>
    <dbReference type="NCBI Taxonomy" id="2926318"/>
    <lineage>
        <taxon>Bacteria</taxon>
        <taxon>Bacillati</taxon>
        <taxon>Bacillota</taxon>
        <taxon>Erysipelotrichia</taxon>
        <taxon>Erysipelotrichales</taxon>
        <taxon>Erysipelotrichaceae</taxon>
        <taxon>Grylomicrobium</taxon>
    </lineage>
</organism>
<dbReference type="SUPFAM" id="SSF56349">
    <property type="entry name" value="DNA breaking-rejoining enzymes"/>
    <property type="match status" value="1"/>
</dbReference>
<keyword evidence="3" id="KW-0233">DNA recombination</keyword>
<proteinExistence type="inferred from homology"/>
<evidence type="ECO:0000256" key="3">
    <source>
        <dbReference type="ARBA" id="ARBA00023172"/>
    </source>
</evidence>
<dbReference type="RefSeq" id="WP_370596753.1">
    <property type="nucleotide sequence ID" value="NZ_JALBUR010000062.1"/>
</dbReference>
<protein>
    <submittedName>
        <fullName evidence="5">Tyrosine-type recombinase/integrase</fullName>
    </submittedName>
</protein>
<dbReference type="InterPro" id="IPR050090">
    <property type="entry name" value="Tyrosine_recombinase_XerCD"/>
</dbReference>
<dbReference type="EMBL" id="JALBUR010000062">
    <property type="protein sequence ID" value="MDX8420657.1"/>
    <property type="molecule type" value="Genomic_DNA"/>
</dbReference>
<comment type="similarity">
    <text evidence="1">Belongs to the 'phage' integrase family.</text>
</comment>
<comment type="caution">
    <text evidence="5">The sequence shown here is derived from an EMBL/GenBank/DDBJ whole genome shotgun (WGS) entry which is preliminary data.</text>
</comment>
<keyword evidence="2" id="KW-0238">DNA-binding</keyword>